<keyword evidence="1" id="KW-0472">Membrane</keyword>
<dbReference type="Proteomes" id="UP001549055">
    <property type="component" value="Unassembled WGS sequence"/>
</dbReference>
<organism evidence="2 3">
    <name type="scientific">Streptococcus gallinaceus</name>
    <dbReference type="NCBI Taxonomy" id="165758"/>
    <lineage>
        <taxon>Bacteria</taxon>
        <taxon>Bacillati</taxon>
        <taxon>Bacillota</taxon>
        <taxon>Bacilli</taxon>
        <taxon>Lactobacillales</taxon>
        <taxon>Streptococcaceae</taxon>
        <taxon>Streptococcus</taxon>
    </lineage>
</organism>
<feature type="transmembrane region" description="Helical" evidence="1">
    <location>
        <begin position="16"/>
        <end position="34"/>
    </location>
</feature>
<gene>
    <name evidence="2" type="ORF">ABID27_000346</name>
</gene>
<name>A0ABV2JIK8_9STRE</name>
<protein>
    <submittedName>
        <fullName evidence="2">Uncharacterized protein</fullName>
    </submittedName>
</protein>
<sequence>MKHTFWSQLYFYHKKYSWLYLILIVLVYAVYYFQLPTPLRLLLSPFGLQFWSAGLTRASVKLMQLDFVGAYDQNPLIYLVVVGINFQLFVMPFLEKKEVCAGK</sequence>
<keyword evidence="1" id="KW-0812">Transmembrane</keyword>
<feature type="transmembrane region" description="Helical" evidence="1">
    <location>
        <begin position="76"/>
        <end position="94"/>
    </location>
</feature>
<dbReference type="RefSeq" id="WP_354279800.1">
    <property type="nucleotide sequence ID" value="NZ_JBEPMK010000001.1"/>
</dbReference>
<dbReference type="EMBL" id="JBEPMK010000001">
    <property type="protein sequence ID" value="MET3643729.1"/>
    <property type="molecule type" value="Genomic_DNA"/>
</dbReference>
<accession>A0ABV2JIK8</accession>
<evidence type="ECO:0000313" key="2">
    <source>
        <dbReference type="EMBL" id="MET3643729.1"/>
    </source>
</evidence>
<comment type="caution">
    <text evidence="2">The sequence shown here is derived from an EMBL/GenBank/DDBJ whole genome shotgun (WGS) entry which is preliminary data.</text>
</comment>
<keyword evidence="3" id="KW-1185">Reference proteome</keyword>
<evidence type="ECO:0000256" key="1">
    <source>
        <dbReference type="SAM" id="Phobius"/>
    </source>
</evidence>
<reference evidence="2 3" key="1">
    <citation type="submission" date="2024-06" db="EMBL/GenBank/DDBJ databases">
        <title>Genomic Encyclopedia of Type Strains, Phase IV (KMG-IV): sequencing the most valuable type-strain genomes for metagenomic binning, comparative biology and taxonomic classification.</title>
        <authorList>
            <person name="Goeker M."/>
        </authorList>
    </citation>
    <scope>NUCLEOTIDE SEQUENCE [LARGE SCALE GENOMIC DNA]</scope>
    <source>
        <strain evidence="2 3">DSM 15349</strain>
    </source>
</reference>
<proteinExistence type="predicted"/>
<evidence type="ECO:0000313" key="3">
    <source>
        <dbReference type="Proteomes" id="UP001549055"/>
    </source>
</evidence>
<keyword evidence="1" id="KW-1133">Transmembrane helix</keyword>